<dbReference type="PROSITE" id="PS50928">
    <property type="entry name" value="ABC_TM1"/>
    <property type="match status" value="1"/>
</dbReference>
<keyword evidence="6 7" id="KW-0472">Membrane</keyword>
<evidence type="ECO:0000259" key="8">
    <source>
        <dbReference type="PROSITE" id="PS50928"/>
    </source>
</evidence>
<evidence type="ECO:0000256" key="4">
    <source>
        <dbReference type="ARBA" id="ARBA00022692"/>
    </source>
</evidence>
<keyword evidence="4 7" id="KW-0812">Transmembrane</keyword>
<organism evidence="9 10">
    <name type="scientific">Paeniglutamicibacter cryotolerans</name>
    <dbReference type="NCBI Taxonomy" id="670079"/>
    <lineage>
        <taxon>Bacteria</taxon>
        <taxon>Bacillati</taxon>
        <taxon>Actinomycetota</taxon>
        <taxon>Actinomycetes</taxon>
        <taxon>Micrococcales</taxon>
        <taxon>Micrococcaceae</taxon>
        <taxon>Paeniglutamicibacter</taxon>
    </lineage>
</organism>
<evidence type="ECO:0000313" key="10">
    <source>
        <dbReference type="Proteomes" id="UP000523000"/>
    </source>
</evidence>
<evidence type="ECO:0000256" key="3">
    <source>
        <dbReference type="ARBA" id="ARBA00022475"/>
    </source>
</evidence>
<feature type="transmembrane region" description="Helical" evidence="7">
    <location>
        <begin position="281"/>
        <end position="303"/>
    </location>
</feature>
<evidence type="ECO:0000313" key="9">
    <source>
        <dbReference type="EMBL" id="MBB2997012.1"/>
    </source>
</evidence>
<gene>
    <name evidence="9" type="ORF">E9229_003259</name>
</gene>
<feature type="transmembrane region" description="Helical" evidence="7">
    <location>
        <begin position="119"/>
        <end position="145"/>
    </location>
</feature>
<proteinExistence type="inferred from homology"/>
<evidence type="ECO:0000256" key="7">
    <source>
        <dbReference type="RuleBase" id="RU363032"/>
    </source>
</evidence>
<evidence type="ECO:0000256" key="1">
    <source>
        <dbReference type="ARBA" id="ARBA00004651"/>
    </source>
</evidence>
<comment type="similarity">
    <text evidence="7">Belongs to the binding-protein-dependent transport system permease family.</text>
</comment>
<dbReference type="AlphaFoldDB" id="A0A839QUP7"/>
<dbReference type="InterPro" id="IPR000515">
    <property type="entry name" value="MetI-like"/>
</dbReference>
<keyword evidence="5 7" id="KW-1133">Transmembrane helix</keyword>
<feature type="domain" description="ABC transmembrane type-1" evidence="8">
    <location>
        <begin position="113"/>
        <end position="303"/>
    </location>
</feature>
<dbReference type="InterPro" id="IPR035906">
    <property type="entry name" value="MetI-like_sf"/>
</dbReference>
<feature type="transmembrane region" description="Helical" evidence="7">
    <location>
        <begin position="152"/>
        <end position="172"/>
    </location>
</feature>
<dbReference type="Pfam" id="PF00528">
    <property type="entry name" value="BPD_transp_1"/>
    <property type="match status" value="1"/>
</dbReference>
<dbReference type="EMBL" id="JACHVS010000002">
    <property type="protein sequence ID" value="MBB2997012.1"/>
    <property type="molecule type" value="Genomic_DNA"/>
</dbReference>
<dbReference type="InterPro" id="IPR025966">
    <property type="entry name" value="OppC_N"/>
</dbReference>
<accession>A0A839QUP7</accession>
<keyword evidence="2 7" id="KW-0813">Transport</keyword>
<protein>
    <submittedName>
        <fullName evidence="9">Peptide/nickel transport system permease protein</fullName>
    </submittedName>
</protein>
<dbReference type="GO" id="GO:0005886">
    <property type="term" value="C:plasma membrane"/>
    <property type="evidence" value="ECO:0007669"/>
    <property type="project" value="UniProtKB-SubCell"/>
</dbReference>
<evidence type="ECO:0000256" key="6">
    <source>
        <dbReference type="ARBA" id="ARBA00023136"/>
    </source>
</evidence>
<dbReference type="PANTHER" id="PTHR43386">
    <property type="entry name" value="OLIGOPEPTIDE TRANSPORT SYSTEM PERMEASE PROTEIN APPC"/>
    <property type="match status" value="1"/>
</dbReference>
<keyword evidence="3" id="KW-1003">Cell membrane</keyword>
<sequence>MTRIRPGAEESVPANLEDRHGAVVPLAATGLPVGKAKSMFSLGFEVFIQNKLAIVGLVVLVLAILFCFLGPVIYPTDQVTVNLLNVNLPPGPGHPLGTDETGYDQLGRLMAGGQASLTIGFSAAVIATVVGTVWGAIAGFFGGWVDSIMMRLVDALLSIPILFLLLFLVTIVRPSIPVMIFVLGLTAWLVPARLVRGESLTLRVREYVQAVRVMGGSSWHSVLRHIMPNVIGTVIVNATFQVADAILLIAYLGYLGLGISPPATDWGGMLSNGTAFVFTNYWWLIYPPGFAIIIVVVAVNLVGDGLRDSVEVRLQRR</sequence>
<dbReference type="Proteomes" id="UP000523000">
    <property type="component" value="Unassembled WGS sequence"/>
</dbReference>
<feature type="transmembrane region" description="Helical" evidence="7">
    <location>
        <begin position="178"/>
        <end position="195"/>
    </location>
</feature>
<evidence type="ECO:0000256" key="5">
    <source>
        <dbReference type="ARBA" id="ARBA00022989"/>
    </source>
</evidence>
<comment type="subcellular location">
    <subcellularLocation>
        <location evidence="1 7">Cell membrane</location>
        <topology evidence="1 7">Multi-pass membrane protein</topology>
    </subcellularLocation>
</comment>
<feature type="transmembrane region" description="Helical" evidence="7">
    <location>
        <begin position="234"/>
        <end position="261"/>
    </location>
</feature>
<dbReference type="RefSeq" id="WP_246380812.1">
    <property type="nucleotide sequence ID" value="NZ_BAABGK010000034.1"/>
</dbReference>
<dbReference type="GO" id="GO:0055085">
    <property type="term" value="P:transmembrane transport"/>
    <property type="evidence" value="ECO:0007669"/>
    <property type="project" value="InterPro"/>
</dbReference>
<dbReference type="PANTHER" id="PTHR43386:SF1">
    <property type="entry name" value="D,D-DIPEPTIDE TRANSPORT SYSTEM PERMEASE PROTEIN DDPC-RELATED"/>
    <property type="match status" value="1"/>
</dbReference>
<dbReference type="InterPro" id="IPR050366">
    <property type="entry name" value="BP-dependent_transpt_permease"/>
</dbReference>
<dbReference type="SUPFAM" id="SSF161098">
    <property type="entry name" value="MetI-like"/>
    <property type="match status" value="1"/>
</dbReference>
<dbReference type="Gene3D" id="1.10.3720.10">
    <property type="entry name" value="MetI-like"/>
    <property type="match status" value="1"/>
</dbReference>
<evidence type="ECO:0000256" key="2">
    <source>
        <dbReference type="ARBA" id="ARBA00022448"/>
    </source>
</evidence>
<dbReference type="CDD" id="cd06261">
    <property type="entry name" value="TM_PBP2"/>
    <property type="match status" value="1"/>
</dbReference>
<name>A0A839QUP7_9MICC</name>
<feature type="transmembrane region" description="Helical" evidence="7">
    <location>
        <begin position="52"/>
        <end position="74"/>
    </location>
</feature>
<comment type="caution">
    <text evidence="9">The sequence shown here is derived from an EMBL/GenBank/DDBJ whole genome shotgun (WGS) entry which is preliminary data.</text>
</comment>
<reference evidence="9 10" key="1">
    <citation type="submission" date="2020-08" db="EMBL/GenBank/DDBJ databases">
        <title>Sequencing the genomes of 1000 actinobacteria strains.</title>
        <authorList>
            <person name="Klenk H.-P."/>
        </authorList>
    </citation>
    <scope>NUCLEOTIDE SEQUENCE [LARGE SCALE GENOMIC DNA]</scope>
    <source>
        <strain evidence="9 10">DSM 22826</strain>
    </source>
</reference>
<keyword evidence="10" id="KW-1185">Reference proteome</keyword>
<dbReference type="Pfam" id="PF12911">
    <property type="entry name" value="OppC_N"/>
    <property type="match status" value="1"/>
</dbReference>